<reference evidence="15 16" key="1">
    <citation type="journal article" date="2015" name="Genome Biol.">
        <title>Comparative genomics of Steinernema reveals deeply conserved gene regulatory networks.</title>
        <authorList>
            <person name="Dillman A.R."/>
            <person name="Macchietto M."/>
            <person name="Porter C.F."/>
            <person name="Rogers A."/>
            <person name="Williams B."/>
            <person name="Antoshechkin I."/>
            <person name="Lee M.M."/>
            <person name="Goodwin Z."/>
            <person name="Lu X."/>
            <person name="Lewis E.E."/>
            <person name="Goodrich-Blair H."/>
            <person name="Stock S.P."/>
            <person name="Adams B.J."/>
            <person name="Sternberg P.W."/>
            <person name="Mortazavi A."/>
        </authorList>
    </citation>
    <scope>NUCLEOTIDE SEQUENCE [LARGE SCALE GENOMIC DNA]</scope>
    <source>
        <strain evidence="15 16">ALL</strain>
    </source>
</reference>
<dbReference type="OrthoDB" id="3225452at2759"/>
<proteinExistence type="inferred from homology"/>
<dbReference type="PROSITE" id="PS00027">
    <property type="entry name" value="HOMEOBOX_1"/>
    <property type="match status" value="1"/>
</dbReference>
<evidence type="ECO:0000313" key="16">
    <source>
        <dbReference type="Proteomes" id="UP000298663"/>
    </source>
</evidence>
<dbReference type="InterPro" id="IPR017970">
    <property type="entry name" value="Homeobox_CS"/>
</dbReference>
<feature type="domain" description="Homeobox" evidence="13">
    <location>
        <begin position="189"/>
        <end position="249"/>
    </location>
</feature>
<evidence type="ECO:0008006" key="17">
    <source>
        <dbReference type="Google" id="ProtNLM"/>
    </source>
</evidence>
<dbReference type="InterPro" id="IPR001356">
    <property type="entry name" value="HD"/>
</dbReference>
<dbReference type="AlphaFoldDB" id="A0A4U8UQQ1"/>
<keyword evidence="3" id="KW-0217">Developmental protein</keyword>
<dbReference type="Pfam" id="PF00292">
    <property type="entry name" value="PAX"/>
    <property type="match status" value="1"/>
</dbReference>
<evidence type="ECO:0000256" key="3">
    <source>
        <dbReference type="ARBA" id="ARBA00022473"/>
    </source>
</evidence>
<accession>A0A4U8UQQ1</accession>
<evidence type="ECO:0000256" key="11">
    <source>
        <dbReference type="RuleBase" id="RU000682"/>
    </source>
</evidence>
<feature type="domain" description="Paired" evidence="14">
    <location>
        <begin position="20"/>
        <end position="147"/>
    </location>
</feature>
<dbReference type="PROSITE" id="PS50071">
    <property type="entry name" value="HOMEOBOX_2"/>
    <property type="match status" value="1"/>
</dbReference>
<dbReference type="Gene3D" id="1.10.10.10">
    <property type="entry name" value="Winged helix-like DNA-binding domain superfamily/Winged helix DNA-binding domain"/>
    <property type="match status" value="2"/>
</dbReference>
<organism evidence="15 16">
    <name type="scientific">Steinernema carpocapsae</name>
    <name type="common">Entomopathogenic nematode</name>
    <dbReference type="NCBI Taxonomy" id="34508"/>
    <lineage>
        <taxon>Eukaryota</taxon>
        <taxon>Metazoa</taxon>
        <taxon>Ecdysozoa</taxon>
        <taxon>Nematoda</taxon>
        <taxon>Chromadorea</taxon>
        <taxon>Rhabditida</taxon>
        <taxon>Tylenchina</taxon>
        <taxon>Panagrolaimomorpha</taxon>
        <taxon>Strongyloidoidea</taxon>
        <taxon>Steinernematidae</taxon>
        <taxon>Steinernema</taxon>
    </lineage>
</organism>
<dbReference type="EMBL" id="CM016762">
    <property type="protein sequence ID" value="TMS34765.1"/>
    <property type="molecule type" value="Genomic_DNA"/>
</dbReference>
<evidence type="ECO:0000256" key="4">
    <source>
        <dbReference type="ARBA" id="ARBA00022724"/>
    </source>
</evidence>
<dbReference type="GO" id="GO:0000981">
    <property type="term" value="F:DNA-binding transcription factor activity, RNA polymerase II-specific"/>
    <property type="evidence" value="ECO:0007669"/>
    <property type="project" value="InterPro"/>
</dbReference>
<evidence type="ECO:0000256" key="12">
    <source>
        <dbReference type="SAM" id="MobiDB-lite"/>
    </source>
</evidence>
<dbReference type="InterPro" id="IPR009057">
    <property type="entry name" value="Homeodomain-like_sf"/>
</dbReference>
<dbReference type="InterPro" id="IPR036388">
    <property type="entry name" value="WH-like_DNA-bd_sf"/>
</dbReference>
<gene>
    <name evidence="15" type="ORF">L596_002291</name>
</gene>
<dbReference type="PROSITE" id="PS51057">
    <property type="entry name" value="PAIRED_2"/>
    <property type="match status" value="1"/>
</dbReference>
<dbReference type="STRING" id="34508.A0A4U8UQQ1"/>
<evidence type="ECO:0000259" key="13">
    <source>
        <dbReference type="PROSITE" id="PS50071"/>
    </source>
</evidence>
<comment type="similarity">
    <text evidence="2">Belongs to the paired homeobox family.</text>
</comment>
<protein>
    <recommendedName>
        <fullName evidence="17">Paired domain-containing protein</fullName>
    </recommendedName>
</protein>
<dbReference type="SUPFAM" id="SSF46689">
    <property type="entry name" value="Homeodomain-like"/>
    <property type="match status" value="2"/>
</dbReference>
<sequence length="305" mass="33459">MGQVSEQPLDASPPGLIRPEPGRVNQLGGVFINGRPLPQQIRLKIIEMANNGVKPCHISRQLRVSHGCVSKILYRYAETGSVTPGQIGGSPRSKKMIDTVEKQICDIKMSNPTISPNEVRHTLIRNGVCSRSTAPTVSAIARVFRSAQSNHKSATSNLKHSIDDILKSENHSSPGSSADEENGSDLVVSESRRNRTSFTSEQLSTLESAFNANTYPDAVQREQIAKATGLSEAKIQVWFSNRRARYRKSYTSAALNPFVLPTSAPISPFLLIQKEMLTPPVTPLYPSLFPPNFLLPPVTMDDEKV</sequence>
<dbReference type="Gene3D" id="1.10.10.60">
    <property type="entry name" value="Homeodomain-like"/>
    <property type="match status" value="1"/>
</dbReference>
<dbReference type="GO" id="GO:0005634">
    <property type="term" value="C:nucleus"/>
    <property type="evidence" value="ECO:0007669"/>
    <property type="project" value="UniProtKB-SubCell"/>
</dbReference>
<keyword evidence="5" id="KW-0805">Transcription regulation</keyword>
<feature type="region of interest" description="Disordered" evidence="12">
    <location>
        <begin position="1"/>
        <end position="20"/>
    </location>
</feature>
<evidence type="ECO:0000256" key="2">
    <source>
        <dbReference type="ARBA" id="ARBA00005733"/>
    </source>
</evidence>
<dbReference type="GO" id="GO:0000978">
    <property type="term" value="F:RNA polymerase II cis-regulatory region sequence-specific DNA binding"/>
    <property type="evidence" value="ECO:0007669"/>
    <property type="project" value="TreeGrafter"/>
</dbReference>
<comment type="subcellular location">
    <subcellularLocation>
        <location evidence="1 10 11">Nucleus</location>
    </subcellularLocation>
</comment>
<dbReference type="PRINTS" id="PR00027">
    <property type="entry name" value="PAIREDBOX"/>
</dbReference>
<keyword evidence="16" id="KW-1185">Reference proteome</keyword>
<evidence type="ECO:0000256" key="5">
    <source>
        <dbReference type="ARBA" id="ARBA00023015"/>
    </source>
</evidence>
<evidence type="ECO:0000259" key="14">
    <source>
        <dbReference type="PROSITE" id="PS51057"/>
    </source>
</evidence>
<keyword evidence="7 10" id="KW-0371">Homeobox</keyword>
<dbReference type="Pfam" id="PF00046">
    <property type="entry name" value="Homeodomain"/>
    <property type="match status" value="1"/>
</dbReference>
<evidence type="ECO:0000256" key="10">
    <source>
        <dbReference type="PROSITE-ProRule" id="PRU00108"/>
    </source>
</evidence>
<dbReference type="InterPro" id="IPR043565">
    <property type="entry name" value="PAX_fam"/>
</dbReference>
<dbReference type="EMBL" id="AZBU02000001">
    <property type="protein sequence ID" value="TMS34765.1"/>
    <property type="molecule type" value="Genomic_DNA"/>
</dbReference>
<feature type="DNA-binding region" description="Homeobox" evidence="10">
    <location>
        <begin position="191"/>
        <end position="250"/>
    </location>
</feature>
<keyword evidence="8" id="KW-0804">Transcription</keyword>
<keyword evidence="9 10" id="KW-0539">Nucleus</keyword>
<evidence type="ECO:0000256" key="8">
    <source>
        <dbReference type="ARBA" id="ARBA00023163"/>
    </source>
</evidence>
<name>A0A4U8UQQ1_STECR</name>
<evidence type="ECO:0000256" key="9">
    <source>
        <dbReference type="ARBA" id="ARBA00023242"/>
    </source>
</evidence>
<dbReference type="Proteomes" id="UP000298663">
    <property type="component" value="Chromosome X"/>
</dbReference>
<evidence type="ECO:0000256" key="1">
    <source>
        <dbReference type="ARBA" id="ARBA00004123"/>
    </source>
</evidence>
<dbReference type="InterPro" id="IPR001523">
    <property type="entry name" value="Paired_dom"/>
</dbReference>
<dbReference type="SMART" id="SM00351">
    <property type="entry name" value="PAX"/>
    <property type="match status" value="1"/>
</dbReference>
<dbReference type="PANTHER" id="PTHR45636">
    <property type="entry name" value="PAIRED BOX PROTEIN PAX-6-RELATED-RELATED"/>
    <property type="match status" value="1"/>
</dbReference>
<keyword evidence="4" id="KW-0563">Paired box</keyword>
<dbReference type="PANTHER" id="PTHR45636:SF49">
    <property type="entry name" value="PAIRED BOX PROTEIN 3 HOMOLOG"/>
    <property type="match status" value="1"/>
</dbReference>
<reference evidence="15 16" key="2">
    <citation type="journal article" date="2019" name="G3 (Bethesda)">
        <title>Hybrid Assembly of the Genome of the Entomopathogenic Nematode Steinernema carpocapsae Identifies the X-Chromosome.</title>
        <authorList>
            <person name="Serra L."/>
            <person name="Macchietto M."/>
            <person name="Macias-Munoz A."/>
            <person name="McGill C.J."/>
            <person name="Rodriguez I.M."/>
            <person name="Rodriguez B."/>
            <person name="Murad R."/>
            <person name="Mortazavi A."/>
        </authorList>
    </citation>
    <scope>NUCLEOTIDE SEQUENCE [LARGE SCALE GENOMIC DNA]</scope>
    <source>
        <strain evidence="15 16">ALL</strain>
    </source>
</reference>
<keyword evidence="6 10" id="KW-0238">DNA-binding</keyword>
<feature type="region of interest" description="Disordered" evidence="12">
    <location>
        <begin position="167"/>
        <end position="194"/>
    </location>
</feature>
<dbReference type="CDD" id="cd00086">
    <property type="entry name" value="homeodomain"/>
    <property type="match status" value="1"/>
</dbReference>
<evidence type="ECO:0000256" key="6">
    <source>
        <dbReference type="ARBA" id="ARBA00023125"/>
    </source>
</evidence>
<evidence type="ECO:0000256" key="7">
    <source>
        <dbReference type="ARBA" id="ARBA00023155"/>
    </source>
</evidence>
<comment type="caution">
    <text evidence="15">The sequence shown here is derived from an EMBL/GenBank/DDBJ whole genome shotgun (WGS) entry which is preliminary data.</text>
</comment>
<dbReference type="SMART" id="SM00389">
    <property type="entry name" value="HOX"/>
    <property type="match status" value="1"/>
</dbReference>
<evidence type="ECO:0000313" key="15">
    <source>
        <dbReference type="EMBL" id="TMS34765.1"/>
    </source>
</evidence>